<protein>
    <submittedName>
        <fullName evidence="7">RDD family protein</fullName>
    </submittedName>
</protein>
<organism evidence="7 8">
    <name type="scientific">Cellulomonas alba</name>
    <dbReference type="NCBI Taxonomy" id="3053467"/>
    <lineage>
        <taxon>Bacteria</taxon>
        <taxon>Bacillati</taxon>
        <taxon>Actinomycetota</taxon>
        <taxon>Actinomycetes</taxon>
        <taxon>Micrococcales</taxon>
        <taxon>Cellulomonadaceae</taxon>
        <taxon>Cellulomonas</taxon>
    </lineage>
</organism>
<dbReference type="EMBL" id="JAUCGQ010000001">
    <property type="protein sequence ID" value="MDM7853999.1"/>
    <property type="molecule type" value="Genomic_DNA"/>
</dbReference>
<keyword evidence="2 5" id="KW-0812">Transmembrane</keyword>
<sequence length="271" mass="29093">MDGIVIGEGVLLDARPASVLTRVLAALIDLAVLFAGVLALFLLIGLLPLPDSDAVGRVLGVVVIAGVTVVTPTAVDTLSRGRSLGKLAVGIRIVRDDGGPIVFRQSLVRALVGVVELWLTFGSVAVICSAVHPQGKRVGDILAGTYAVRVRGVRRDSFVVLMPPRLAWWARSADVARLPDGLALSVRQFLARAPQLHPGSRVELGTALTREVERYVRPLPPAGTHPEEFLAAVIAERRDRELHRLHREAQLEAAEAALVQRLPHEIPDPVD</sequence>
<evidence type="ECO:0000256" key="1">
    <source>
        <dbReference type="ARBA" id="ARBA00004141"/>
    </source>
</evidence>
<keyword evidence="3 5" id="KW-1133">Transmembrane helix</keyword>
<keyword evidence="8" id="KW-1185">Reference proteome</keyword>
<evidence type="ECO:0000256" key="3">
    <source>
        <dbReference type="ARBA" id="ARBA00022989"/>
    </source>
</evidence>
<evidence type="ECO:0000256" key="2">
    <source>
        <dbReference type="ARBA" id="ARBA00022692"/>
    </source>
</evidence>
<evidence type="ECO:0000259" key="6">
    <source>
        <dbReference type="Pfam" id="PF06271"/>
    </source>
</evidence>
<evidence type="ECO:0000256" key="4">
    <source>
        <dbReference type="ARBA" id="ARBA00023136"/>
    </source>
</evidence>
<comment type="subcellular location">
    <subcellularLocation>
        <location evidence="1">Membrane</location>
        <topology evidence="1">Multi-pass membrane protein</topology>
    </subcellularLocation>
</comment>
<dbReference type="Proteomes" id="UP001529338">
    <property type="component" value="Unassembled WGS sequence"/>
</dbReference>
<reference evidence="7 8" key="1">
    <citation type="submission" date="2023-06" db="EMBL/GenBank/DDBJ databases">
        <title>Cellulomonas sp. MW4 Whole genome sequence.</title>
        <authorList>
            <person name="Park S."/>
        </authorList>
    </citation>
    <scope>NUCLEOTIDE SEQUENCE [LARGE SCALE GENOMIC DNA]</scope>
    <source>
        <strain evidence="7 8">MW4</strain>
    </source>
</reference>
<comment type="caution">
    <text evidence="7">The sequence shown here is derived from an EMBL/GenBank/DDBJ whole genome shotgun (WGS) entry which is preliminary data.</text>
</comment>
<evidence type="ECO:0000313" key="8">
    <source>
        <dbReference type="Proteomes" id="UP001529338"/>
    </source>
</evidence>
<feature type="transmembrane region" description="Helical" evidence="5">
    <location>
        <begin position="23"/>
        <end position="47"/>
    </location>
</feature>
<accession>A0ABT7SD72</accession>
<feature type="transmembrane region" description="Helical" evidence="5">
    <location>
        <begin position="54"/>
        <end position="75"/>
    </location>
</feature>
<proteinExistence type="predicted"/>
<keyword evidence="4 5" id="KW-0472">Membrane</keyword>
<evidence type="ECO:0000313" key="7">
    <source>
        <dbReference type="EMBL" id="MDM7853999.1"/>
    </source>
</evidence>
<gene>
    <name evidence="7" type="ORF">QRT04_03570</name>
</gene>
<dbReference type="PANTHER" id="PTHR38480:SF1">
    <property type="entry name" value="SLR0254 PROTEIN"/>
    <property type="match status" value="1"/>
</dbReference>
<feature type="domain" description="RDD" evidence="6">
    <location>
        <begin position="17"/>
        <end position="144"/>
    </location>
</feature>
<dbReference type="InterPro" id="IPR010432">
    <property type="entry name" value="RDD"/>
</dbReference>
<dbReference type="RefSeq" id="WP_289453543.1">
    <property type="nucleotide sequence ID" value="NZ_JAUCGQ010000001.1"/>
</dbReference>
<evidence type="ECO:0000256" key="5">
    <source>
        <dbReference type="SAM" id="Phobius"/>
    </source>
</evidence>
<dbReference type="PANTHER" id="PTHR38480">
    <property type="entry name" value="SLR0254 PROTEIN"/>
    <property type="match status" value="1"/>
</dbReference>
<dbReference type="Pfam" id="PF06271">
    <property type="entry name" value="RDD"/>
    <property type="match status" value="1"/>
</dbReference>
<name>A0ABT7SD72_9CELL</name>